<feature type="domain" description="GAF" evidence="2">
    <location>
        <begin position="125"/>
        <end position="252"/>
    </location>
</feature>
<dbReference type="Pfam" id="PF07228">
    <property type="entry name" value="SpoIIE"/>
    <property type="match status" value="1"/>
</dbReference>
<dbReference type="InParanoid" id="A9AX19"/>
<dbReference type="PANTHER" id="PTHR43156">
    <property type="entry name" value="STAGE II SPORULATION PROTEIN E-RELATED"/>
    <property type="match status" value="1"/>
</dbReference>
<keyword evidence="5" id="KW-1185">Reference proteome</keyword>
<dbReference type="InterPro" id="IPR029016">
    <property type="entry name" value="GAF-like_dom_sf"/>
</dbReference>
<dbReference type="SUPFAM" id="SSF55781">
    <property type="entry name" value="GAF domain-like"/>
    <property type="match status" value="1"/>
</dbReference>
<dbReference type="SUPFAM" id="SSF81606">
    <property type="entry name" value="PP2C-like"/>
    <property type="match status" value="1"/>
</dbReference>
<dbReference type="PANTHER" id="PTHR43156:SF2">
    <property type="entry name" value="STAGE II SPORULATION PROTEIN E"/>
    <property type="match status" value="1"/>
</dbReference>
<proteinExistence type="predicted"/>
<dbReference type="InterPro" id="IPR001932">
    <property type="entry name" value="PPM-type_phosphatase-like_dom"/>
</dbReference>
<evidence type="ECO:0000259" key="3">
    <source>
        <dbReference type="SMART" id="SM00331"/>
    </source>
</evidence>
<evidence type="ECO:0000313" key="4">
    <source>
        <dbReference type="EMBL" id="ABX04827.1"/>
    </source>
</evidence>
<dbReference type="Gene3D" id="3.30.450.40">
    <property type="match status" value="1"/>
</dbReference>
<organism evidence="4 5">
    <name type="scientific">Herpetosiphon aurantiacus (strain ATCC 23779 / DSM 785 / 114-95)</name>
    <dbReference type="NCBI Taxonomy" id="316274"/>
    <lineage>
        <taxon>Bacteria</taxon>
        <taxon>Bacillati</taxon>
        <taxon>Chloroflexota</taxon>
        <taxon>Chloroflexia</taxon>
        <taxon>Herpetosiphonales</taxon>
        <taxon>Herpetosiphonaceae</taxon>
        <taxon>Herpetosiphon</taxon>
    </lineage>
</organism>
<accession>A9AX19</accession>
<dbReference type="BioCyc" id="HAUR316274:GHYA-2215-MONOMER"/>
<dbReference type="InterPro" id="IPR036457">
    <property type="entry name" value="PPM-type-like_dom_sf"/>
</dbReference>
<feature type="domain" description="PPM-type phosphatase" evidence="3">
    <location>
        <begin position="279"/>
        <end position="495"/>
    </location>
</feature>
<dbReference type="Gene3D" id="3.60.40.10">
    <property type="entry name" value="PPM-type phosphatase domain"/>
    <property type="match status" value="1"/>
</dbReference>
<evidence type="ECO:0000259" key="2">
    <source>
        <dbReference type="SMART" id="SM00065"/>
    </source>
</evidence>
<dbReference type="GO" id="GO:0016791">
    <property type="term" value="F:phosphatase activity"/>
    <property type="evidence" value="ECO:0007669"/>
    <property type="project" value="TreeGrafter"/>
</dbReference>
<reference evidence="4 5" key="1">
    <citation type="journal article" date="2011" name="Stand. Genomic Sci.">
        <title>Complete genome sequence of the filamentous gliding predatory bacterium Herpetosiphon aurantiacus type strain (114-95(T)).</title>
        <authorList>
            <person name="Kiss H."/>
            <person name="Nett M."/>
            <person name="Domin N."/>
            <person name="Martin K."/>
            <person name="Maresca J.A."/>
            <person name="Copeland A."/>
            <person name="Lapidus A."/>
            <person name="Lucas S."/>
            <person name="Berry K.W."/>
            <person name="Glavina Del Rio T."/>
            <person name="Dalin E."/>
            <person name="Tice H."/>
            <person name="Pitluck S."/>
            <person name="Richardson P."/>
            <person name="Bruce D."/>
            <person name="Goodwin L."/>
            <person name="Han C."/>
            <person name="Detter J.C."/>
            <person name="Schmutz J."/>
            <person name="Brettin T."/>
            <person name="Land M."/>
            <person name="Hauser L."/>
            <person name="Kyrpides N.C."/>
            <person name="Ivanova N."/>
            <person name="Goker M."/>
            <person name="Woyke T."/>
            <person name="Klenk H.P."/>
            <person name="Bryant D.A."/>
        </authorList>
    </citation>
    <scope>NUCLEOTIDE SEQUENCE [LARGE SCALE GENOMIC DNA]</scope>
    <source>
        <strain evidence="5">ATCC 23779 / DSM 785 / 114-95</strain>
    </source>
</reference>
<evidence type="ECO:0000256" key="1">
    <source>
        <dbReference type="ARBA" id="ARBA00022801"/>
    </source>
</evidence>
<dbReference type="EMBL" id="CP000875">
    <property type="protein sequence ID" value="ABX04827.1"/>
    <property type="molecule type" value="Genomic_DNA"/>
</dbReference>
<dbReference type="STRING" id="316274.Haur_2187"/>
<name>A9AX19_HERA2</name>
<protein>
    <submittedName>
        <fullName evidence="4">Protein serine phosphatase with GAF(S) sensor(S)</fullName>
    </submittedName>
</protein>
<dbReference type="HOGENOM" id="CLU_000445_43_6_0"/>
<dbReference type="KEGG" id="hau:Haur_2187"/>
<keyword evidence="1" id="KW-0378">Hydrolase</keyword>
<sequence length="497" mass="55106">MHMNMLLQNIPAFETIATAWLKTGIQAFGLWVDSRYQQVWPPSNTITTVAFRAPLVVNGQAIGELHIASDRQNCSQERLDADAGLLAALLQYEHNVHLLTDELIDCQDQLVTLYDIWTSMGQHGDLTALMQSLMREVVRLTKTSNAWISFASGLGVQHIITHGFVPISEQMLRSIQTNQFALFTKHDPICQHLDIVNLLWMPITIRSVIIAGGLGICNKTGEFSATDIKFVQAICEHISLQLEQQMLYQESLAKAQMESELALAQRVQQRLLSTPLPSVADIQLTAHAKPARIIGGDFYDVLQRPDGSVAIMVGDVVGKGVAAALLMMLSRTALRNAALATHDPAAILERTNMDLYDDLTTVGVFITVFVAIYHPKTHMLWYANAGHAPVLIFRNQQTQLLEADCPPIGVLPQLCAGSHAQIMNPGDILIGATDGFNETHNQYQEMFGYQRLCQLLTQHHELSATALCNLFFQQVEAFGNSCVQEDDRTMIILKTNP</sequence>
<dbReference type="eggNOG" id="COG2208">
    <property type="taxonomic scope" value="Bacteria"/>
</dbReference>
<dbReference type="InterPro" id="IPR052016">
    <property type="entry name" value="Bact_Sigma-Reg"/>
</dbReference>
<dbReference type="Proteomes" id="UP000000787">
    <property type="component" value="Chromosome"/>
</dbReference>
<dbReference type="InterPro" id="IPR003018">
    <property type="entry name" value="GAF"/>
</dbReference>
<dbReference type="SMART" id="SM00331">
    <property type="entry name" value="PP2C_SIG"/>
    <property type="match status" value="1"/>
</dbReference>
<dbReference type="SMART" id="SM00065">
    <property type="entry name" value="GAF"/>
    <property type="match status" value="1"/>
</dbReference>
<dbReference type="AlphaFoldDB" id="A9AX19"/>
<gene>
    <name evidence="4" type="ordered locus">Haur_2187</name>
</gene>
<evidence type="ECO:0000313" key="5">
    <source>
        <dbReference type="Proteomes" id="UP000000787"/>
    </source>
</evidence>